<dbReference type="Gene3D" id="2.40.128.270">
    <property type="match status" value="1"/>
</dbReference>
<gene>
    <name evidence="2" type="ORF">CQA53_07095</name>
</gene>
<keyword evidence="3" id="KW-1185">Reference proteome</keyword>
<accession>A0A3D8IIC8</accession>
<evidence type="ECO:0000313" key="2">
    <source>
        <dbReference type="EMBL" id="RDU64999.1"/>
    </source>
</evidence>
<dbReference type="InterPro" id="IPR005184">
    <property type="entry name" value="DUF306_Meta_HslJ"/>
</dbReference>
<dbReference type="Proteomes" id="UP000256379">
    <property type="component" value="Unassembled WGS sequence"/>
</dbReference>
<feature type="domain" description="DUF306" evidence="1">
    <location>
        <begin position="121"/>
        <end position="188"/>
    </location>
</feature>
<name>A0A3D8IIC8_9HELI</name>
<evidence type="ECO:0000313" key="3">
    <source>
        <dbReference type="Proteomes" id="UP000256379"/>
    </source>
</evidence>
<sequence length="209" mass="23635">MKHFWHFGCLLSFSLILIGLGGCFLFGVKGIFDKSNYQIVKLEIDNRVILSPQEIASQAKEQIGNVAGNNRNVAYESYTTRQASRIDDINSAFEQLKNRNQGHETADKGTQLTELARITLQSTLNLDRTQDMIYGKAGCNDYTAKFFWQDATKIVVSGTASTRKLCAPKEISDFQNTFVRNLDGIYAVTKLTNRRGYVLNNGRMRIYIK</sequence>
<protein>
    <recommendedName>
        <fullName evidence="1">DUF306 domain-containing protein</fullName>
    </recommendedName>
</protein>
<dbReference type="PROSITE" id="PS51257">
    <property type="entry name" value="PROKAR_LIPOPROTEIN"/>
    <property type="match status" value="1"/>
</dbReference>
<evidence type="ECO:0000259" key="1">
    <source>
        <dbReference type="Pfam" id="PF03724"/>
    </source>
</evidence>
<proteinExistence type="predicted"/>
<dbReference type="EMBL" id="NXLQ01000015">
    <property type="protein sequence ID" value="RDU64999.1"/>
    <property type="molecule type" value="Genomic_DNA"/>
</dbReference>
<dbReference type="RefSeq" id="WP_115543321.1">
    <property type="nucleotide sequence ID" value="NZ_NXLQ01000015.1"/>
</dbReference>
<dbReference type="OrthoDB" id="5326815at2"/>
<dbReference type="Pfam" id="PF03724">
    <property type="entry name" value="META"/>
    <property type="match status" value="1"/>
</dbReference>
<reference evidence="2 3" key="1">
    <citation type="submission" date="2018-04" db="EMBL/GenBank/DDBJ databases">
        <title>Novel Campyloabacter and Helicobacter Species and Strains.</title>
        <authorList>
            <person name="Mannion A.J."/>
            <person name="Shen Z."/>
            <person name="Fox J.G."/>
        </authorList>
    </citation>
    <scope>NUCLEOTIDE SEQUENCE [LARGE SCALE GENOMIC DNA]</scope>
    <source>
        <strain evidence="2 3">MIT 17-337</strain>
    </source>
</reference>
<comment type="caution">
    <text evidence="2">The sequence shown here is derived from an EMBL/GenBank/DDBJ whole genome shotgun (WGS) entry which is preliminary data.</text>
</comment>
<dbReference type="InterPro" id="IPR038670">
    <property type="entry name" value="HslJ-like_sf"/>
</dbReference>
<dbReference type="AlphaFoldDB" id="A0A3D8IIC8"/>
<organism evidence="2 3">
    <name type="scientific">Helicobacter didelphidarum</name>
    <dbReference type="NCBI Taxonomy" id="2040648"/>
    <lineage>
        <taxon>Bacteria</taxon>
        <taxon>Pseudomonadati</taxon>
        <taxon>Campylobacterota</taxon>
        <taxon>Epsilonproteobacteria</taxon>
        <taxon>Campylobacterales</taxon>
        <taxon>Helicobacteraceae</taxon>
        <taxon>Helicobacter</taxon>
    </lineage>
</organism>